<evidence type="ECO:0000313" key="1">
    <source>
        <dbReference type="EMBL" id="GAC34770.1"/>
    </source>
</evidence>
<dbReference type="Proteomes" id="UP000006322">
    <property type="component" value="Unassembled WGS sequence"/>
</dbReference>
<sequence>MSPQYIDNQTIYRYVKIYILHIDSEFSKRTSMSRLMRILKAK</sequence>
<evidence type="ECO:0000313" key="2">
    <source>
        <dbReference type="Proteomes" id="UP000006322"/>
    </source>
</evidence>
<reference evidence="2" key="1">
    <citation type="journal article" date="2014" name="Environ. Microbiol.">
        <title>Comparative genomics of the marine bacterial genus Glaciecola reveals the high degree of genomic diversity and genomic characteristic for cold adaptation.</title>
        <authorList>
            <person name="Qin Q.L."/>
            <person name="Xie B.B."/>
            <person name="Yu Y."/>
            <person name="Shu Y.L."/>
            <person name="Rong J.C."/>
            <person name="Zhang Y.J."/>
            <person name="Zhao D.L."/>
            <person name="Chen X.L."/>
            <person name="Zhang X.Y."/>
            <person name="Chen B."/>
            <person name="Zhou B.C."/>
            <person name="Zhang Y.Z."/>
        </authorList>
    </citation>
    <scope>NUCLEOTIDE SEQUENCE [LARGE SCALE GENOMIC DNA]</scope>
    <source>
        <strain evidence="2">LMG 21857</strain>
    </source>
</reference>
<name>K7AHQ9_9ALTE</name>
<dbReference type="STRING" id="1129793.GPLA_3890"/>
<protein>
    <submittedName>
        <fullName evidence="1">Uncharacterized protein</fullName>
    </submittedName>
</protein>
<gene>
    <name evidence="1" type="ORF">GPLA_3890</name>
</gene>
<keyword evidence="2" id="KW-1185">Reference proteome</keyword>
<accession>K7AHQ9</accession>
<dbReference type="AlphaFoldDB" id="K7AHQ9"/>
<dbReference type="EMBL" id="BAER01000115">
    <property type="protein sequence ID" value="GAC34770.1"/>
    <property type="molecule type" value="Genomic_DNA"/>
</dbReference>
<comment type="caution">
    <text evidence="1">The sequence shown here is derived from an EMBL/GenBank/DDBJ whole genome shotgun (WGS) entry which is preliminary data.</text>
</comment>
<organism evidence="1 2">
    <name type="scientific">Paraglaciecola polaris LMG 21857</name>
    <dbReference type="NCBI Taxonomy" id="1129793"/>
    <lineage>
        <taxon>Bacteria</taxon>
        <taxon>Pseudomonadati</taxon>
        <taxon>Pseudomonadota</taxon>
        <taxon>Gammaproteobacteria</taxon>
        <taxon>Alteromonadales</taxon>
        <taxon>Alteromonadaceae</taxon>
        <taxon>Paraglaciecola</taxon>
    </lineage>
</organism>
<proteinExistence type="predicted"/>